<feature type="active site" description="Proton acceptor" evidence="9">
    <location>
        <position position="40"/>
    </location>
</feature>
<dbReference type="Proteomes" id="UP000000758">
    <property type="component" value="Chromosome"/>
</dbReference>
<dbReference type="UniPathway" id="UPA00035">
    <property type="reaction ID" value="UER00044"/>
</dbReference>
<dbReference type="InterPro" id="IPR013785">
    <property type="entry name" value="Aldolase_TIM"/>
</dbReference>
<dbReference type="InterPro" id="IPR011060">
    <property type="entry name" value="RibuloseP-bd_barrel"/>
</dbReference>
<evidence type="ECO:0000256" key="7">
    <source>
        <dbReference type="ARBA" id="ARBA00023239"/>
    </source>
</evidence>
<dbReference type="InterPro" id="IPR002028">
    <property type="entry name" value="Trp_synthase_suA"/>
</dbReference>
<dbReference type="GO" id="GO:0005829">
    <property type="term" value="C:cytosol"/>
    <property type="evidence" value="ECO:0007669"/>
    <property type="project" value="TreeGrafter"/>
</dbReference>
<comment type="pathway">
    <text evidence="2 9">Amino-acid biosynthesis; L-tryptophan biosynthesis; L-tryptophan from chorismate: step 5/5.</text>
</comment>
<dbReference type="PANTHER" id="PTHR43406">
    <property type="entry name" value="TRYPTOPHAN SYNTHASE, ALPHA CHAIN"/>
    <property type="match status" value="1"/>
</dbReference>
<gene>
    <name evidence="9" type="primary">trpA</name>
    <name evidence="11" type="ordered locus">CENSYa_1275</name>
</gene>
<evidence type="ECO:0000256" key="10">
    <source>
        <dbReference type="RuleBase" id="RU003662"/>
    </source>
</evidence>
<keyword evidence="12" id="KW-1185">Reference proteome</keyword>
<name>A0RX31_CENSY</name>
<dbReference type="HAMAP" id="MF_00131">
    <property type="entry name" value="Trp_synth_alpha"/>
    <property type="match status" value="1"/>
</dbReference>
<dbReference type="PANTHER" id="PTHR43406:SF1">
    <property type="entry name" value="TRYPTOPHAN SYNTHASE ALPHA CHAIN, CHLOROPLASTIC"/>
    <property type="match status" value="1"/>
</dbReference>
<dbReference type="STRING" id="414004.CENSYa_1275"/>
<keyword evidence="5 9" id="KW-0822">Tryptophan biosynthesis</keyword>
<dbReference type="EC" id="4.2.1.20" evidence="9"/>
<feature type="active site" description="Proton acceptor" evidence="9">
    <location>
        <position position="29"/>
    </location>
</feature>
<comment type="subunit">
    <text evidence="3 9">Tetramer of two alpha and two beta chains.</text>
</comment>
<dbReference type="EMBL" id="DP000238">
    <property type="protein sequence ID" value="ABK77898.1"/>
    <property type="molecule type" value="Genomic_DNA"/>
</dbReference>
<dbReference type="InterPro" id="IPR018204">
    <property type="entry name" value="Trp_synthase_alpha_AS"/>
</dbReference>
<dbReference type="KEGG" id="csy:CENSYa_1275"/>
<dbReference type="PROSITE" id="PS00167">
    <property type="entry name" value="TRP_SYNTHASE_ALPHA"/>
    <property type="match status" value="1"/>
</dbReference>
<comment type="catalytic activity">
    <reaction evidence="8 9">
        <text>(1S,2R)-1-C-(indol-3-yl)glycerol 3-phosphate + L-serine = D-glyceraldehyde 3-phosphate + L-tryptophan + H2O</text>
        <dbReference type="Rhea" id="RHEA:10532"/>
        <dbReference type="ChEBI" id="CHEBI:15377"/>
        <dbReference type="ChEBI" id="CHEBI:33384"/>
        <dbReference type="ChEBI" id="CHEBI:57912"/>
        <dbReference type="ChEBI" id="CHEBI:58866"/>
        <dbReference type="ChEBI" id="CHEBI:59776"/>
        <dbReference type="EC" id="4.2.1.20"/>
    </reaction>
</comment>
<dbReference type="AlphaFoldDB" id="A0RX31"/>
<reference evidence="11 12" key="1">
    <citation type="journal article" date="2006" name="Proc. Natl. Acad. Sci. U.S.A.">
        <title>Genomic analysis of the uncultivated marine crenarchaeote Cenarchaeum symbiosum.</title>
        <authorList>
            <person name="Hallam S.J."/>
            <person name="Konstantinidis K.T."/>
            <person name="Putnam N."/>
            <person name="Schleper C."/>
            <person name="Watanabe Y."/>
            <person name="Sugahara J."/>
            <person name="Preston C."/>
            <person name="de la Torre J."/>
            <person name="Richardson P.M."/>
            <person name="DeLong E.F."/>
        </authorList>
    </citation>
    <scope>NUCLEOTIDE SEQUENCE [LARGE SCALE GENOMIC DNA]</scope>
    <source>
        <strain evidence="12">A</strain>
    </source>
</reference>
<comment type="function">
    <text evidence="1 9">The alpha subunit is responsible for the aldol cleavage of indoleglycerol phosphate to indole and glyceraldehyde 3-phosphate.</text>
</comment>
<evidence type="ECO:0000313" key="12">
    <source>
        <dbReference type="Proteomes" id="UP000000758"/>
    </source>
</evidence>
<evidence type="ECO:0000256" key="1">
    <source>
        <dbReference type="ARBA" id="ARBA00003365"/>
    </source>
</evidence>
<comment type="similarity">
    <text evidence="9 10">Belongs to the TrpA family.</text>
</comment>
<evidence type="ECO:0000256" key="4">
    <source>
        <dbReference type="ARBA" id="ARBA00022605"/>
    </source>
</evidence>
<evidence type="ECO:0000256" key="2">
    <source>
        <dbReference type="ARBA" id="ARBA00004733"/>
    </source>
</evidence>
<evidence type="ECO:0000256" key="5">
    <source>
        <dbReference type="ARBA" id="ARBA00022822"/>
    </source>
</evidence>
<proteinExistence type="inferred from homology"/>
<dbReference type="NCBIfam" id="TIGR00262">
    <property type="entry name" value="trpA"/>
    <property type="match status" value="1"/>
</dbReference>
<dbReference type="Pfam" id="PF00290">
    <property type="entry name" value="Trp_syntA"/>
    <property type="match status" value="1"/>
</dbReference>
<protein>
    <recommendedName>
        <fullName evidence="9">Tryptophan synthase alpha chain</fullName>
        <ecNumber evidence="9">4.2.1.20</ecNumber>
    </recommendedName>
</protein>
<keyword evidence="4 9" id="KW-0028">Amino-acid biosynthesis</keyword>
<dbReference type="SUPFAM" id="SSF51366">
    <property type="entry name" value="Ribulose-phoshate binding barrel"/>
    <property type="match status" value="1"/>
</dbReference>
<sequence>MAYMMAGYPPGRDLEVLRGLARGGADIIEVGFPFSDPLADGPVIRDAAAESIRGGMDRKNLLEFVRRARGETDVPLVLMTYANVLYRRGLCRFMREAASAGIDGFIIPDLPVEEAAEYLECAKKEDAAAILLASPNTGPERMREIASASSGFLYVVAVYGTTGAAGGVKEYAVRAVRRALKESGGLPVGAGFGVSGPKDVARFVDAGADAVIVGSAILKLAGTGGAGLEGRIADFTAGLKQATIPRGRSSRSAGGAGRR</sequence>
<accession>A0RX31</accession>
<dbReference type="GO" id="GO:0004834">
    <property type="term" value="F:tryptophan synthase activity"/>
    <property type="evidence" value="ECO:0007669"/>
    <property type="project" value="UniProtKB-UniRule"/>
</dbReference>
<evidence type="ECO:0000256" key="3">
    <source>
        <dbReference type="ARBA" id="ARBA00011270"/>
    </source>
</evidence>
<evidence type="ECO:0000256" key="9">
    <source>
        <dbReference type="HAMAP-Rule" id="MF_00131"/>
    </source>
</evidence>
<evidence type="ECO:0000256" key="6">
    <source>
        <dbReference type="ARBA" id="ARBA00023141"/>
    </source>
</evidence>
<evidence type="ECO:0000256" key="8">
    <source>
        <dbReference type="ARBA" id="ARBA00049047"/>
    </source>
</evidence>
<evidence type="ECO:0000313" key="11">
    <source>
        <dbReference type="EMBL" id="ABK77898.1"/>
    </source>
</evidence>
<dbReference type="PATRIC" id="fig|414004.10.peg.1161"/>
<dbReference type="HOGENOM" id="CLU_016734_0_0_2"/>
<dbReference type="CDD" id="cd04724">
    <property type="entry name" value="Tryptophan_synthase_alpha"/>
    <property type="match status" value="1"/>
</dbReference>
<keyword evidence="6 9" id="KW-0057">Aromatic amino acid biosynthesis</keyword>
<keyword evidence="7 9" id="KW-0456">Lyase</keyword>
<dbReference type="EnsemblBacteria" id="ABK77898">
    <property type="protein sequence ID" value="ABK77898"/>
    <property type="gene ID" value="CENSYa_1275"/>
</dbReference>
<dbReference type="Gene3D" id="3.20.20.70">
    <property type="entry name" value="Aldolase class I"/>
    <property type="match status" value="1"/>
</dbReference>
<organism evidence="11 12">
    <name type="scientific">Cenarchaeum symbiosum (strain A)</name>
    <dbReference type="NCBI Taxonomy" id="414004"/>
    <lineage>
        <taxon>Archaea</taxon>
        <taxon>Nitrososphaerota</taxon>
        <taxon>Candidatus Cenarchaeales</taxon>
        <taxon>Candidatus Cenarchaeaceae</taxon>
        <taxon>Candidatus Cenarchaeum</taxon>
    </lineage>
</organism>